<gene>
    <name evidence="1" type="ORF">MGAL_10B026020</name>
</gene>
<accession>A0A8B6DPG5</accession>
<evidence type="ECO:0000313" key="1">
    <source>
        <dbReference type="EMBL" id="VDI22294.1"/>
    </source>
</evidence>
<dbReference type="EMBL" id="UYJE01003766">
    <property type="protein sequence ID" value="VDI22294.1"/>
    <property type="molecule type" value="Genomic_DNA"/>
</dbReference>
<dbReference type="Proteomes" id="UP000596742">
    <property type="component" value="Unassembled WGS sequence"/>
</dbReference>
<evidence type="ECO:0000313" key="2">
    <source>
        <dbReference type="Proteomes" id="UP000596742"/>
    </source>
</evidence>
<proteinExistence type="predicted"/>
<reference evidence="1" key="1">
    <citation type="submission" date="2018-11" db="EMBL/GenBank/DDBJ databases">
        <authorList>
            <person name="Alioto T."/>
            <person name="Alioto T."/>
        </authorList>
    </citation>
    <scope>NUCLEOTIDE SEQUENCE</scope>
</reference>
<protein>
    <submittedName>
        <fullName evidence="1">Uncharacterized protein</fullName>
    </submittedName>
</protein>
<organism evidence="1 2">
    <name type="scientific">Mytilus galloprovincialis</name>
    <name type="common">Mediterranean mussel</name>
    <dbReference type="NCBI Taxonomy" id="29158"/>
    <lineage>
        <taxon>Eukaryota</taxon>
        <taxon>Metazoa</taxon>
        <taxon>Spiralia</taxon>
        <taxon>Lophotrochozoa</taxon>
        <taxon>Mollusca</taxon>
        <taxon>Bivalvia</taxon>
        <taxon>Autobranchia</taxon>
        <taxon>Pteriomorphia</taxon>
        <taxon>Mytilida</taxon>
        <taxon>Mytiloidea</taxon>
        <taxon>Mytilidae</taxon>
        <taxon>Mytilinae</taxon>
        <taxon>Mytilus</taxon>
    </lineage>
</organism>
<dbReference type="Gene3D" id="1.10.287.770">
    <property type="entry name" value="YojJ-like"/>
    <property type="match status" value="1"/>
</dbReference>
<name>A0A8B6DPG5_MYTGA</name>
<keyword evidence="2" id="KW-1185">Reference proteome</keyword>
<comment type="caution">
    <text evidence="1">The sequence shown here is derived from an EMBL/GenBank/DDBJ whole genome shotgun (WGS) entry which is preliminary data.</text>
</comment>
<dbReference type="AlphaFoldDB" id="A0A8B6DPG5"/>
<feature type="non-terminal residue" evidence="1">
    <location>
        <position position="152"/>
    </location>
</feature>
<sequence length="152" mass="17605">DIGGSMGLFLGASLLSLCELLDLIWINVFKTRKAINWKPHSIPDLVKTLYELVKVEFAALRRALYSQGNYLLFGDFKRHQLLYQCWLTKTSDKNIAFFKKLMKDSDKSSLTSIKAKPVTSTLFDFTMPLPQRHAKKPYRTKRPMVARTQTRF</sequence>